<evidence type="ECO:0000313" key="2">
    <source>
        <dbReference type="EMBL" id="EXF95595.1"/>
    </source>
</evidence>
<dbReference type="Proteomes" id="UP000022611">
    <property type="component" value="Unassembled WGS sequence"/>
</dbReference>
<accession>A0A010SRZ4</accession>
<proteinExistence type="predicted"/>
<protein>
    <submittedName>
        <fullName evidence="2">Uncharacterized protein</fullName>
    </submittedName>
</protein>
<comment type="caution">
    <text evidence="2">The sequence shown here is derived from an EMBL/GenBank/DDBJ whole genome shotgun (WGS) entry which is preliminary data.</text>
</comment>
<sequence>MNKHLVQPRILRAYQAPGYLGMCRDVFNRTVRPYVREFPIGQQGIGFDRLELDQWADAYIAAHSIDKRTTAESASTPFDTPQSRRKKRGPVMAGWATTTNSYKPPTSEEFYKLVDELLGRSADKKDRRRKKLGHQQPPAEE</sequence>
<reference evidence="2 3" key="1">
    <citation type="journal article" date="2011" name="J. Bacteriol.">
        <title>Draft genome sequence of the polycyclic aromatic hydrocarbon-degrading, genetically engineered bioluminescent bioreporter Pseudomonas fluorescens HK44.</title>
        <authorList>
            <person name="Chauhan A."/>
            <person name="Layton A.C."/>
            <person name="Williams D.E."/>
            <person name="Smartt A.E."/>
            <person name="Ripp S."/>
            <person name="Karpinets T.V."/>
            <person name="Brown S.D."/>
            <person name="Sayler G.S."/>
        </authorList>
    </citation>
    <scope>NUCLEOTIDE SEQUENCE [LARGE SCALE GENOMIC DNA]</scope>
    <source>
        <strain evidence="2 3">HK44</strain>
    </source>
</reference>
<dbReference type="AlphaFoldDB" id="A0A010SRZ4"/>
<feature type="region of interest" description="Disordered" evidence="1">
    <location>
        <begin position="122"/>
        <end position="141"/>
    </location>
</feature>
<dbReference type="PATRIC" id="fig|1042209.11.peg.1258"/>
<organism evidence="2 3">
    <name type="scientific">Pseudomonas fluorescens HK44</name>
    <dbReference type="NCBI Taxonomy" id="1042209"/>
    <lineage>
        <taxon>Bacteria</taxon>
        <taxon>Pseudomonadati</taxon>
        <taxon>Pseudomonadota</taxon>
        <taxon>Gammaproteobacteria</taxon>
        <taxon>Pseudomonadales</taxon>
        <taxon>Pseudomonadaceae</taxon>
        <taxon>Pseudomonas</taxon>
    </lineage>
</organism>
<dbReference type="EMBL" id="AFOY02000005">
    <property type="protein sequence ID" value="EXF95595.1"/>
    <property type="molecule type" value="Genomic_DNA"/>
</dbReference>
<evidence type="ECO:0000313" key="3">
    <source>
        <dbReference type="Proteomes" id="UP000022611"/>
    </source>
</evidence>
<gene>
    <name evidence="2" type="ORF">HK44_023560</name>
</gene>
<evidence type="ECO:0000256" key="1">
    <source>
        <dbReference type="SAM" id="MobiDB-lite"/>
    </source>
</evidence>
<feature type="compositionally biased region" description="Polar residues" evidence="1">
    <location>
        <begin position="71"/>
        <end position="81"/>
    </location>
</feature>
<name>A0A010SRZ4_PSEFL</name>
<dbReference type="HOGENOM" id="CLU_153874_0_0_6"/>
<feature type="region of interest" description="Disordered" evidence="1">
    <location>
        <begin position="68"/>
        <end position="106"/>
    </location>
</feature>